<comment type="caution">
    <text evidence="3">The sequence shown here is derived from an EMBL/GenBank/DDBJ whole genome shotgun (WGS) entry which is preliminary data.</text>
</comment>
<dbReference type="EMBL" id="WWBZ02000062">
    <property type="protein sequence ID" value="KAF4302960.1"/>
    <property type="molecule type" value="Genomic_DNA"/>
</dbReference>
<proteinExistence type="predicted"/>
<protein>
    <submittedName>
        <fullName evidence="3">Uncharacterized protein</fullName>
    </submittedName>
</protein>
<name>A0A8H4IK92_9PEZI</name>
<feature type="coiled-coil region" evidence="1">
    <location>
        <begin position="69"/>
        <end position="127"/>
    </location>
</feature>
<reference evidence="3" key="1">
    <citation type="submission" date="2020-04" db="EMBL/GenBank/DDBJ databases">
        <title>Genome Assembly and Annotation of Botryosphaeria dothidea sdau 11-99, a Latent Pathogen of Apple Fruit Ring Rot in China.</title>
        <authorList>
            <person name="Yu C."/>
            <person name="Diao Y."/>
            <person name="Lu Q."/>
            <person name="Zhao J."/>
            <person name="Cui S."/>
            <person name="Peng C."/>
            <person name="He B."/>
            <person name="Liu H."/>
        </authorList>
    </citation>
    <scope>NUCLEOTIDE SEQUENCE [LARGE SCALE GENOMIC DNA]</scope>
    <source>
        <strain evidence="3">Sdau11-99</strain>
    </source>
</reference>
<feature type="compositionally biased region" description="Polar residues" evidence="2">
    <location>
        <begin position="1"/>
        <end position="12"/>
    </location>
</feature>
<feature type="coiled-coil region" evidence="1">
    <location>
        <begin position="164"/>
        <end position="205"/>
    </location>
</feature>
<dbReference type="Proteomes" id="UP000572817">
    <property type="component" value="Unassembled WGS sequence"/>
</dbReference>
<organism evidence="3 4">
    <name type="scientific">Botryosphaeria dothidea</name>
    <dbReference type="NCBI Taxonomy" id="55169"/>
    <lineage>
        <taxon>Eukaryota</taxon>
        <taxon>Fungi</taxon>
        <taxon>Dikarya</taxon>
        <taxon>Ascomycota</taxon>
        <taxon>Pezizomycotina</taxon>
        <taxon>Dothideomycetes</taxon>
        <taxon>Dothideomycetes incertae sedis</taxon>
        <taxon>Botryosphaeriales</taxon>
        <taxon>Botryosphaeriaceae</taxon>
        <taxon>Botryosphaeria</taxon>
    </lineage>
</organism>
<accession>A0A8H4IK92</accession>
<keyword evidence="1" id="KW-0175">Coiled coil</keyword>
<gene>
    <name evidence="3" type="ORF">GTA08_BOTSDO08601</name>
</gene>
<feature type="region of interest" description="Disordered" evidence="2">
    <location>
        <begin position="1"/>
        <end position="56"/>
    </location>
</feature>
<keyword evidence="4" id="KW-1185">Reference proteome</keyword>
<sequence length="239" mass="27315">MPTEDQPTTSLDDVQERMQQPDGGIANGANKSNTLTPDEQPDSDLQKEVPHPSPSLTATSIAIDVNDTMARMLEKLDDVKKAAAAAKDLIEAKDQIQAECAQVITQTERFRMERDQILEEAERINQQTNGITSIMHTTASLRHLLEPSSLHAREETDEFLRHDVVLLREQRSRLGREQERLQRRLADMEDLLVEFEERQQAVHERGYMFVRELEVVRKTMEEDVADLDSMTNGLSWSLH</sequence>
<dbReference type="AlphaFoldDB" id="A0A8H4IK92"/>
<evidence type="ECO:0000256" key="2">
    <source>
        <dbReference type="SAM" id="MobiDB-lite"/>
    </source>
</evidence>
<evidence type="ECO:0000256" key="1">
    <source>
        <dbReference type="SAM" id="Coils"/>
    </source>
</evidence>
<evidence type="ECO:0000313" key="4">
    <source>
        <dbReference type="Proteomes" id="UP000572817"/>
    </source>
</evidence>
<evidence type="ECO:0000313" key="3">
    <source>
        <dbReference type="EMBL" id="KAF4302960.1"/>
    </source>
</evidence>